<reference evidence="2 3" key="1">
    <citation type="submission" date="2020-07" db="EMBL/GenBank/DDBJ databases">
        <title>Huge and variable diversity of episymbiotic CPR bacteria and DPANN archaea in groundwater ecosystems.</title>
        <authorList>
            <person name="He C.Y."/>
            <person name="Keren R."/>
            <person name="Whittaker M."/>
            <person name="Farag I.F."/>
            <person name="Doudna J."/>
            <person name="Cate J.H.D."/>
            <person name="Banfield J.F."/>
        </authorList>
    </citation>
    <scope>NUCLEOTIDE SEQUENCE [LARGE SCALE GENOMIC DNA]</scope>
    <source>
        <strain evidence="2">NC_groundwater_70_Ag_B-0.1um_54_66</strain>
    </source>
</reference>
<sequence length="217" mass="24247">MIKPFRTVSAVFVLGVALISLSACATKPAAQREPVPELSFTNISPYHVDALRVDVENLYQPGADPKDVSTSFPVQPDIAIKRYAENRLQPGGQRGGLKFIIEDARIYQREILPDNKVASWMGAGKQDQYEIFLRLKLYYTDDVGVQEGRQGTLNFNRTLTMPSSVSLTERELRQLKFLEQLMKDVDAAVSQALAERFSMRDGDALPLASLLSTPEIR</sequence>
<evidence type="ECO:0000256" key="1">
    <source>
        <dbReference type="SAM" id="SignalP"/>
    </source>
</evidence>
<protein>
    <recommendedName>
        <fullName evidence="4">Lipoprotein</fullName>
    </recommendedName>
</protein>
<evidence type="ECO:0008006" key="4">
    <source>
        <dbReference type="Google" id="ProtNLM"/>
    </source>
</evidence>
<accession>A0A7T5R1A1</accession>
<dbReference type="EMBL" id="CP066681">
    <property type="protein sequence ID" value="QQG35702.1"/>
    <property type="molecule type" value="Genomic_DNA"/>
</dbReference>
<name>A0A7T5R1A1_9BACT</name>
<feature type="chain" id="PRO_5032362414" description="Lipoprotein" evidence="1">
    <location>
        <begin position="26"/>
        <end position="217"/>
    </location>
</feature>
<proteinExistence type="predicted"/>
<dbReference type="Proteomes" id="UP000595362">
    <property type="component" value="Chromosome"/>
</dbReference>
<gene>
    <name evidence="2" type="ORF">HYS17_09305</name>
</gene>
<dbReference type="PROSITE" id="PS51257">
    <property type="entry name" value="PROKAR_LIPOPROTEIN"/>
    <property type="match status" value="1"/>
</dbReference>
<evidence type="ECO:0000313" key="2">
    <source>
        <dbReference type="EMBL" id="QQG35702.1"/>
    </source>
</evidence>
<feature type="signal peptide" evidence="1">
    <location>
        <begin position="1"/>
        <end position="25"/>
    </location>
</feature>
<dbReference type="AlphaFoldDB" id="A0A7T5R1A1"/>
<keyword evidence="1" id="KW-0732">Signal</keyword>
<evidence type="ECO:0000313" key="3">
    <source>
        <dbReference type="Proteomes" id="UP000595362"/>
    </source>
</evidence>
<organism evidence="2 3">
    <name type="scientific">Micavibrio aeruginosavorus</name>
    <dbReference type="NCBI Taxonomy" id="349221"/>
    <lineage>
        <taxon>Bacteria</taxon>
        <taxon>Pseudomonadati</taxon>
        <taxon>Bdellovibrionota</taxon>
        <taxon>Bdellovibrionia</taxon>
        <taxon>Bdellovibrionales</taxon>
        <taxon>Pseudobdellovibrionaceae</taxon>
        <taxon>Micavibrio</taxon>
    </lineage>
</organism>